<gene>
    <name evidence="2" type="ORF">AVDCRST_MAG17-1868</name>
</gene>
<name>A0A6J4SZA0_9ACTN</name>
<protein>
    <submittedName>
        <fullName evidence="2">Uncharacterized protein</fullName>
    </submittedName>
</protein>
<feature type="non-terminal residue" evidence="2">
    <location>
        <position position="1"/>
    </location>
</feature>
<dbReference type="EMBL" id="CADCVV010000142">
    <property type="protein sequence ID" value="CAA9509046.1"/>
    <property type="molecule type" value="Genomic_DNA"/>
</dbReference>
<organism evidence="2">
    <name type="scientific">uncultured Solirubrobacterales bacterium</name>
    <dbReference type="NCBI Taxonomy" id="768556"/>
    <lineage>
        <taxon>Bacteria</taxon>
        <taxon>Bacillati</taxon>
        <taxon>Actinomycetota</taxon>
        <taxon>Thermoleophilia</taxon>
        <taxon>Solirubrobacterales</taxon>
        <taxon>environmental samples</taxon>
    </lineage>
</organism>
<feature type="non-terminal residue" evidence="2">
    <location>
        <position position="48"/>
    </location>
</feature>
<dbReference type="AlphaFoldDB" id="A0A6J4SZA0"/>
<evidence type="ECO:0000313" key="2">
    <source>
        <dbReference type="EMBL" id="CAA9509046.1"/>
    </source>
</evidence>
<proteinExistence type="predicted"/>
<feature type="region of interest" description="Disordered" evidence="1">
    <location>
        <begin position="1"/>
        <end position="28"/>
    </location>
</feature>
<evidence type="ECO:0000256" key="1">
    <source>
        <dbReference type="SAM" id="MobiDB-lite"/>
    </source>
</evidence>
<sequence>EHDSCLRFGRPRDSAEGRRPTPAARSRERRVFLAQSVLGAAVPWRHRS</sequence>
<reference evidence="2" key="1">
    <citation type="submission" date="2020-02" db="EMBL/GenBank/DDBJ databases">
        <authorList>
            <person name="Meier V. D."/>
        </authorList>
    </citation>
    <scope>NUCLEOTIDE SEQUENCE</scope>
    <source>
        <strain evidence="2">AVDCRST_MAG17</strain>
    </source>
</reference>
<accession>A0A6J4SZA0</accession>